<feature type="non-terminal residue" evidence="1">
    <location>
        <position position="1"/>
    </location>
</feature>
<dbReference type="AlphaFoldDB" id="A0A9N9JYK0"/>
<protein>
    <submittedName>
        <fullName evidence="1">14454_t:CDS:1</fullName>
    </submittedName>
</protein>
<dbReference type="EMBL" id="CAJVPZ010073516">
    <property type="protein sequence ID" value="CAG8802326.1"/>
    <property type="molecule type" value="Genomic_DNA"/>
</dbReference>
<keyword evidence="2" id="KW-1185">Reference proteome</keyword>
<dbReference type="OrthoDB" id="10455478at2759"/>
<name>A0A9N9JYK0_9GLOM</name>
<gene>
    <name evidence="1" type="ORF">RFULGI_LOCUS17863</name>
</gene>
<organism evidence="1 2">
    <name type="scientific">Racocetra fulgida</name>
    <dbReference type="NCBI Taxonomy" id="60492"/>
    <lineage>
        <taxon>Eukaryota</taxon>
        <taxon>Fungi</taxon>
        <taxon>Fungi incertae sedis</taxon>
        <taxon>Mucoromycota</taxon>
        <taxon>Glomeromycotina</taxon>
        <taxon>Glomeromycetes</taxon>
        <taxon>Diversisporales</taxon>
        <taxon>Gigasporaceae</taxon>
        <taxon>Racocetra</taxon>
    </lineage>
</organism>
<dbReference type="Proteomes" id="UP000789396">
    <property type="component" value="Unassembled WGS sequence"/>
</dbReference>
<feature type="non-terminal residue" evidence="1">
    <location>
        <position position="66"/>
    </location>
</feature>
<comment type="caution">
    <text evidence="1">The sequence shown here is derived from an EMBL/GenBank/DDBJ whole genome shotgun (WGS) entry which is preliminary data.</text>
</comment>
<evidence type="ECO:0000313" key="1">
    <source>
        <dbReference type="EMBL" id="CAG8802326.1"/>
    </source>
</evidence>
<sequence length="66" mass="8113">FNNSYEEVLINEFKGQIKYLELLNLLDPKDYNFFNFKFEIEFNDNISEEKAKKILEKKYGYFEELD</sequence>
<reference evidence="1" key="1">
    <citation type="submission" date="2021-06" db="EMBL/GenBank/DDBJ databases">
        <authorList>
            <person name="Kallberg Y."/>
            <person name="Tangrot J."/>
            <person name="Rosling A."/>
        </authorList>
    </citation>
    <scope>NUCLEOTIDE SEQUENCE</scope>
    <source>
        <strain evidence="1">IN212</strain>
    </source>
</reference>
<accession>A0A9N9JYK0</accession>
<evidence type="ECO:0000313" key="2">
    <source>
        <dbReference type="Proteomes" id="UP000789396"/>
    </source>
</evidence>
<proteinExistence type="predicted"/>